<keyword evidence="1" id="KW-0732">Signal</keyword>
<evidence type="ECO:0000313" key="3">
    <source>
        <dbReference type="Proteomes" id="UP000277928"/>
    </source>
</evidence>
<name>A0A3P6UQP7_LITSI</name>
<keyword evidence="3" id="KW-1185">Reference proteome</keyword>
<dbReference type="Proteomes" id="UP000277928">
    <property type="component" value="Unassembled WGS sequence"/>
</dbReference>
<gene>
    <name evidence="2" type="ORF">NLS_LOCUS5360</name>
</gene>
<evidence type="ECO:0000313" key="2">
    <source>
        <dbReference type="EMBL" id="VDK81588.1"/>
    </source>
</evidence>
<reference evidence="2 3" key="1">
    <citation type="submission" date="2018-08" db="EMBL/GenBank/DDBJ databases">
        <authorList>
            <person name="Laetsch R D."/>
            <person name="Stevens L."/>
            <person name="Kumar S."/>
            <person name="Blaxter L. M."/>
        </authorList>
    </citation>
    <scope>NUCLEOTIDE SEQUENCE [LARGE SCALE GENOMIC DNA]</scope>
</reference>
<dbReference type="EMBL" id="UYRX01000399">
    <property type="protein sequence ID" value="VDK81588.1"/>
    <property type="molecule type" value="Genomic_DNA"/>
</dbReference>
<feature type="chain" id="PRO_5018090339" evidence="1">
    <location>
        <begin position="19"/>
        <end position="220"/>
    </location>
</feature>
<sequence length="220" mass="25327">MLRILSLLIILLTAIALSDQLALVDKRIDDKQLAQRSYQQDIDQEDEDYPSCQRNCTELNPETAIQNCPTLRRGLSCGKYVIYHYHRRCSVATVYCQRNMTNVREVAVYVAVVGTELNANKSGLFVLPYLDKSELSVPQVVVEKAHHGDGNMGELVCDSSGSWVLYDTNYRYMIEHLFCLVVEARNLNYLLDLRRPEFDRAESSVPYQQGSLEFFEQRKF</sequence>
<organism evidence="2 3">
    <name type="scientific">Litomosoides sigmodontis</name>
    <name type="common">Filarial nematode worm</name>
    <dbReference type="NCBI Taxonomy" id="42156"/>
    <lineage>
        <taxon>Eukaryota</taxon>
        <taxon>Metazoa</taxon>
        <taxon>Ecdysozoa</taxon>
        <taxon>Nematoda</taxon>
        <taxon>Chromadorea</taxon>
        <taxon>Rhabditida</taxon>
        <taxon>Spirurina</taxon>
        <taxon>Spiruromorpha</taxon>
        <taxon>Filarioidea</taxon>
        <taxon>Onchocercidae</taxon>
        <taxon>Litomosoides</taxon>
    </lineage>
</organism>
<proteinExistence type="predicted"/>
<accession>A0A3P6UQP7</accession>
<dbReference type="AlphaFoldDB" id="A0A3P6UQP7"/>
<protein>
    <submittedName>
        <fullName evidence="2">Uncharacterized protein</fullName>
    </submittedName>
</protein>
<feature type="signal peptide" evidence="1">
    <location>
        <begin position="1"/>
        <end position="18"/>
    </location>
</feature>
<evidence type="ECO:0000256" key="1">
    <source>
        <dbReference type="SAM" id="SignalP"/>
    </source>
</evidence>
<dbReference type="OrthoDB" id="5807749at2759"/>
<dbReference type="OMA" id="FCLVVEA"/>